<feature type="transmembrane region" description="Helical" evidence="6">
    <location>
        <begin position="80"/>
        <end position="98"/>
    </location>
</feature>
<gene>
    <name evidence="9" type="ORF">GCL60_11460</name>
</gene>
<dbReference type="InterPro" id="IPR004358">
    <property type="entry name" value="Sig_transdc_His_kin-like_C"/>
</dbReference>
<dbReference type="EMBL" id="WFLM01000004">
    <property type="protein sequence ID" value="KAB8037784.1"/>
    <property type="molecule type" value="Genomic_DNA"/>
</dbReference>
<feature type="transmembrane region" description="Helical" evidence="6">
    <location>
        <begin position="150"/>
        <end position="166"/>
    </location>
</feature>
<dbReference type="InterPro" id="IPR001789">
    <property type="entry name" value="Sig_transdc_resp-reg_receiver"/>
</dbReference>
<dbReference type="PROSITE" id="PS50109">
    <property type="entry name" value="HIS_KIN"/>
    <property type="match status" value="1"/>
</dbReference>
<dbReference type="OrthoDB" id="9796305at2"/>
<dbReference type="CDD" id="cd16922">
    <property type="entry name" value="HATPase_EvgS-ArcB-TorS-like"/>
    <property type="match status" value="1"/>
</dbReference>
<keyword evidence="10" id="KW-1185">Reference proteome</keyword>
<dbReference type="PRINTS" id="PR00344">
    <property type="entry name" value="BCTRLSENSOR"/>
</dbReference>
<feature type="domain" description="Response regulatory" evidence="8">
    <location>
        <begin position="533"/>
        <end position="646"/>
    </location>
</feature>
<feature type="domain" description="Histidine kinase" evidence="7">
    <location>
        <begin position="293"/>
        <end position="515"/>
    </location>
</feature>
<feature type="domain" description="Response regulatory" evidence="8">
    <location>
        <begin position="844"/>
        <end position="961"/>
    </location>
</feature>
<keyword evidence="3 5" id="KW-0597">Phosphoprotein</keyword>
<dbReference type="AlphaFoldDB" id="A0A6N6VQE9"/>
<evidence type="ECO:0000256" key="6">
    <source>
        <dbReference type="SAM" id="Phobius"/>
    </source>
</evidence>
<keyword evidence="4" id="KW-0902">Two-component regulatory system</keyword>
<dbReference type="InterPro" id="IPR003594">
    <property type="entry name" value="HATPase_dom"/>
</dbReference>
<dbReference type="SUPFAM" id="SSF52172">
    <property type="entry name" value="CheY-like"/>
    <property type="match status" value="3"/>
</dbReference>
<dbReference type="SUPFAM" id="SSF55874">
    <property type="entry name" value="ATPase domain of HSP90 chaperone/DNA topoisomerase II/histidine kinase"/>
    <property type="match status" value="1"/>
</dbReference>
<dbReference type="Proteomes" id="UP000437748">
    <property type="component" value="Unassembled WGS sequence"/>
</dbReference>
<organism evidence="9 10">
    <name type="scientific">Silvanigrella paludirubra</name>
    <dbReference type="NCBI Taxonomy" id="2499159"/>
    <lineage>
        <taxon>Bacteria</taxon>
        <taxon>Pseudomonadati</taxon>
        <taxon>Bdellovibrionota</taxon>
        <taxon>Oligoflexia</taxon>
        <taxon>Silvanigrellales</taxon>
        <taxon>Silvanigrellaceae</taxon>
        <taxon>Silvanigrella</taxon>
    </lineage>
</organism>
<evidence type="ECO:0000256" key="4">
    <source>
        <dbReference type="ARBA" id="ARBA00023012"/>
    </source>
</evidence>
<feature type="transmembrane region" description="Helical" evidence="6">
    <location>
        <begin position="20"/>
        <end position="38"/>
    </location>
</feature>
<evidence type="ECO:0000256" key="5">
    <source>
        <dbReference type="PROSITE-ProRule" id="PRU00169"/>
    </source>
</evidence>
<evidence type="ECO:0000256" key="1">
    <source>
        <dbReference type="ARBA" id="ARBA00000085"/>
    </source>
</evidence>
<dbReference type="CDD" id="cd00082">
    <property type="entry name" value="HisKA"/>
    <property type="match status" value="1"/>
</dbReference>
<dbReference type="SMART" id="SM00448">
    <property type="entry name" value="REC"/>
    <property type="match status" value="2"/>
</dbReference>
<dbReference type="InterPro" id="IPR011006">
    <property type="entry name" value="CheY-like_superfamily"/>
</dbReference>
<dbReference type="Pfam" id="PF00512">
    <property type="entry name" value="HisKA"/>
    <property type="match status" value="1"/>
</dbReference>
<feature type="transmembrane region" description="Helical" evidence="6">
    <location>
        <begin position="172"/>
        <end position="190"/>
    </location>
</feature>
<dbReference type="PANTHER" id="PTHR45339">
    <property type="entry name" value="HYBRID SIGNAL TRANSDUCTION HISTIDINE KINASE J"/>
    <property type="match status" value="1"/>
</dbReference>
<evidence type="ECO:0000256" key="2">
    <source>
        <dbReference type="ARBA" id="ARBA00012438"/>
    </source>
</evidence>
<dbReference type="PROSITE" id="PS50110">
    <property type="entry name" value="RESPONSE_REGULATORY"/>
    <property type="match status" value="3"/>
</dbReference>
<evidence type="ECO:0000259" key="8">
    <source>
        <dbReference type="PROSITE" id="PS50110"/>
    </source>
</evidence>
<dbReference type="GO" id="GO:0000155">
    <property type="term" value="F:phosphorelay sensor kinase activity"/>
    <property type="evidence" value="ECO:0007669"/>
    <property type="project" value="InterPro"/>
</dbReference>
<keyword evidence="6" id="KW-1133">Transmembrane helix</keyword>
<evidence type="ECO:0000256" key="3">
    <source>
        <dbReference type="ARBA" id="ARBA00022553"/>
    </source>
</evidence>
<keyword evidence="6" id="KW-0812">Transmembrane</keyword>
<feature type="transmembrane region" description="Helical" evidence="6">
    <location>
        <begin position="110"/>
        <end position="129"/>
    </location>
</feature>
<dbReference type="InterPro" id="IPR036890">
    <property type="entry name" value="HATPase_C_sf"/>
</dbReference>
<dbReference type="InterPro" id="IPR036097">
    <property type="entry name" value="HisK_dim/P_sf"/>
</dbReference>
<evidence type="ECO:0000259" key="7">
    <source>
        <dbReference type="PROSITE" id="PS50109"/>
    </source>
</evidence>
<dbReference type="InterPro" id="IPR005467">
    <property type="entry name" value="His_kinase_dom"/>
</dbReference>
<dbReference type="SMART" id="SM00387">
    <property type="entry name" value="HATPase_c"/>
    <property type="match status" value="1"/>
</dbReference>
<name>A0A6N6VQE9_9BACT</name>
<comment type="catalytic activity">
    <reaction evidence="1">
        <text>ATP + protein L-histidine = ADP + protein N-phospho-L-histidine.</text>
        <dbReference type="EC" id="2.7.13.3"/>
    </reaction>
</comment>
<sequence length="964" mass="108652">MFCYLEEKIQSLNIGKRRLFTMGTILCALFLGYFANYYTSESIFKSFENIIFIGNMLFSFSLISFFSFRRKFSKRPYSKIHYFSQSFIILSLITIVFMDNNVITFQEKDKIISIINIFIWYAVSLNISIIYSISKNNRMEYFVRNKTNPIVYLIFISLLSIPLINLLNLNLIILLGIIQIAPIASLITSVENMPQKNEKNELIYLTLFIAIFCSCYSLGIAISPIKIQSHLLNELALMLVLSTLSLRNHIKLTTEFNKIHEFSITLARKMGELSLMHIEAQKSEIAKENFLATMSHEIRTPVNGIIGHAELLNDTNINEEQKRLLSMITISSNNLMKLINEVLDLPNLISGHIILSKEKIDVSELVESVIDVVSPKSFEKGLDLTYFIEPSVPQEIIGDHKRIGQILLNLCNNALKFTEKGEVFIGVTQIDQLDEKHVELLFEVKDTGIGIPANKIKKLFKAYSQTDASISRKFGGTGLGLAISAQLIELMKGKIWVESIVGKGTRFLFTLKSEIPSEFSPPSYNISNLSGLKCLVISENPTMRYILGRRFKQWKMGAKIVSKFEEAQSIIGIEEFRVLIVDIVSESKKAVMFLKANQINPTGRIPSIALISLGKNATPDLHQIANETITKPLKTETLAKTIAKIINRKEAPKDIPLTIQTQTEIPTINAFNKNLPLDKIKSLKILVAEDNPVNQKLIKSVLTKMGFTPKLVENGRLAVEEEEKEKYDLILMDLQMPEMDGINATKNIIINARKRTRPKIIAVTANAMPGDKERCIDAGMDDYISKPIQFQLLSEKIAQWINLDNLAESKNENDTSKKEISNQITTPNTGVLPMNSEKTPQTLKILVAEDNAVNQKLIISILKKLGYSATLVENGLLAYEACLKEKYDIIIMDLQMPVMDGLDASRKIKSSDTINPKPIIIALTANAMTGDKERCLGAGMDDYMTKPIQIKILEENLKKWGNIK</sequence>
<feature type="modified residue" description="4-aspartylphosphate" evidence="5">
    <location>
        <position position="733"/>
    </location>
</feature>
<dbReference type="FunFam" id="3.30.565.10:FF:000010">
    <property type="entry name" value="Sensor histidine kinase RcsC"/>
    <property type="match status" value="1"/>
</dbReference>
<feature type="modified residue" description="4-aspartylphosphate" evidence="5">
    <location>
        <position position="582"/>
    </location>
</feature>
<feature type="domain" description="Response regulatory" evidence="8">
    <location>
        <begin position="684"/>
        <end position="801"/>
    </location>
</feature>
<dbReference type="Gene3D" id="3.30.565.10">
    <property type="entry name" value="Histidine kinase-like ATPase, C-terminal domain"/>
    <property type="match status" value="1"/>
</dbReference>
<dbReference type="RefSeq" id="WP_153420861.1">
    <property type="nucleotide sequence ID" value="NZ_WFLM01000004.1"/>
</dbReference>
<dbReference type="PANTHER" id="PTHR45339:SF1">
    <property type="entry name" value="HYBRID SIGNAL TRANSDUCTION HISTIDINE KINASE J"/>
    <property type="match status" value="1"/>
</dbReference>
<dbReference type="SUPFAM" id="SSF47384">
    <property type="entry name" value="Homodimeric domain of signal transducing histidine kinase"/>
    <property type="match status" value="1"/>
</dbReference>
<evidence type="ECO:0000313" key="10">
    <source>
        <dbReference type="Proteomes" id="UP000437748"/>
    </source>
</evidence>
<dbReference type="Pfam" id="PF00072">
    <property type="entry name" value="Response_reg"/>
    <property type="match status" value="2"/>
</dbReference>
<feature type="transmembrane region" description="Helical" evidence="6">
    <location>
        <begin position="202"/>
        <end position="222"/>
    </location>
</feature>
<dbReference type="Gene3D" id="3.40.50.2300">
    <property type="match status" value="3"/>
</dbReference>
<dbReference type="EC" id="2.7.13.3" evidence="2"/>
<keyword evidence="6" id="KW-0472">Membrane</keyword>
<feature type="transmembrane region" description="Helical" evidence="6">
    <location>
        <begin position="50"/>
        <end position="68"/>
    </location>
</feature>
<dbReference type="InterPro" id="IPR003661">
    <property type="entry name" value="HisK_dim/P_dom"/>
</dbReference>
<dbReference type="Gene3D" id="1.10.287.130">
    <property type="match status" value="1"/>
</dbReference>
<feature type="modified residue" description="4-aspartylphosphate" evidence="5">
    <location>
        <position position="893"/>
    </location>
</feature>
<protein>
    <recommendedName>
        <fullName evidence="2">histidine kinase</fullName>
        <ecNumber evidence="2">2.7.13.3</ecNumber>
    </recommendedName>
</protein>
<comment type="caution">
    <text evidence="9">The sequence shown here is derived from an EMBL/GenBank/DDBJ whole genome shotgun (WGS) entry which is preliminary data.</text>
</comment>
<accession>A0A6N6VQE9</accession>
<dbReference type="SMART" id="SM00388">
    <property type="entry name" value="HisKA"/>
    <property type="match status" value="1"/>
</dbReference>
<evidence type="ECO:0000313" key="9">
    <source>
        <dbReference type="EMBL" id="KAB8037784.1"/>
    </source>
</evidence>
<dbReference type="CDD" id="cd17546">
    <property type="entry name" value="REC_hyHK_CKI1_RcsC-like"/>
    <property type="match status" value="2"/>
</dbReference>
<reference evidence="9 10" key="1">
    <citation type="submission" date="2019-10" db="EMBL/GenBank/DDBJ databases">
        <title>New species of Slilvanegrellaceae.</title>
        <authorList>
            <person name="Pitt A."/>
            <person name="Hahn M.W."/>
        </authorList>
    </citation>
    <scope>NUCLEOTIDE SEQUENCE [LARGE SCALE GENOMIC DNA]</scope>
    <source>
        <strain evidence="9 10">SP-Ram-0.45-NSY-1</strain>
    </source>
</reference>
<dbReference type="Pfam" id="PF02518">
    <property type="entry name" value="HATPase_c"/>
    <property type="match status" value="1"/>
</dbReference>
<proteinExistence type="predicted"/>